<accession>A0ABT5Z1P3</accession>
<dbReference type="EMBL" id="JARHTQ010000011">
    <property type="protein sequence ID" value="MDF2257757.1"/>
    <property type="molecule type" value="Genomic_DNA"/>
</dbReference>
<dbReference type="PANTHER" id="PTHR46496:SF1">
    <property type="entry name" value="ZEAXANTHIN EPOXIDASE, CHLOROPLASTIC"/>
    <property type="match status" value="1"/>
</dbReference>
<dbReference type="Pfam" id="PF01494">
    <property type="entry name" value="FAD_binding_3"/>
    <property type="match status" value="1"/>
</dbReference>
<dbReference type="SUPFAM" id="SSF51905">
    <property type="entry name" value="FAD/NAD(P)-binding domain"/>
    <property type="match status" value="1"/>
</dbReference>
<comment type="caution">
    <text evidence="6">The sequence shown here is derived from an EMBL/GenBank/DDBJ whole genome shotgun (WGS) entry which is preliminary data.</text>
</comment>
<dbReference type="InterPro" id="IPR002938">
    <property type="entry name" value="FAD-bd"/>
</dbReference>
<keyword evidence="3" id="KW-0274">FAD</keyword>
<evidence type="ECO:0000256" key="3">
    <source>
        <dbReference type="ARBA" id="ARBA00022827"/>
    </source>
</evidence>
<organism evidence="6 7">
    <name type="scientific">Streptantibioticus ferralitis</name>
    <dbReference type="NCBI Taxonomy" id="236510"/>
    <lineage>
        <taxon>Bacteria</taxon>
        <taxon>Bacillati</taxon>
        <taxon>Actinomycetota</taxon>
        <taxon>Actinomycetes</taxon>
        <taxon>Kitasatosporales</taxon>
        <taxon>Streptomycetaceae</taxon>
        <taxon>Streptantibioticus</taxon>
    </lineage>
</organism>
<dbReference type="Proteomes" id="UP001220022">
    <property type="component" value="Unassembled WGS sequence"/>
</dbReference>
<proteinExistence type="predicted"/>
<evidence type="ECO:0000256" key="4">
    <source>
        <dbReference type="ARBA" id="ARBA00023002"/>
    </source>
</evidence>
<keyword evidence="4" id="KW-0560">Oxidoreductase</keyword>
<evidence type="ECO:0000256" key="1">
    <source>
        <dbReference type="ARBA" id="ARBA00001974"/>
    </source>
</evidence>
<reference evidence="6 7" key="1">
    <citation type="submission" date="2023-03" db="EMBL/GenBank/DDBJ databases">
        <title>Draft genome sequence of type strain Streptomyces ferralitis JCM 14344.</title>
        <authorList>
            <person name="Klaysubun C."/>
            <person name="Duangmal K."/>
        </authorList>
    </citation>
    <scope>NUCLEOTIDE SEQUENCE [LARGE SCALE GENOMIC DNA]</scope>
    <source>
        <strain evidence="6 7">JCM 14344</strain>
    </source>
</reference>
<keyword evidence="7" id="KW-1185">Reference proteome</keyword>
<gene>
    <name evidence="6" type="ORF">P2L57_19190</name>
</gene>
<dbReference type="Gene3D" id="3.50.50.60">
    <property type="entry name" value="FAD/NAD(P)-binding domain"/>
    <property type="match status" value="1"/>
</dbReference>
<dbReference type="RefSeq" id="WP_275816074.1">
    <property type="nucleotide sequence ID" value="NZ_BAAANM010000022.1"/>
</dbReference>
<dbReference type="PRINTS" id="PR00420">
    <property type="entry name" value="RNGMNOXGNASE"/>
</dbReference>
<evidence type="ECO:0000313" key="6">
    <source>
        <dbReference type="EMBL" id="MDF2257757.1"/>
    </source>
</evidence>
<dbReference type="GO" id="GO:0004497">
    <property type="term" value="F:monooxygenase activity"/>
    <property type="evidence" value="ECO:0007669"/>
    <property type="project" value="UniProtKB-KW"/>
</dbReference>
<protein>
    <submittedName>
        <fullName evidence="6">FAD-dependent monooxygenase</fullName>
    </submittedName>
</protein>
<evidence type="ECO:0000259" key="5">
    <source>
        <dbReference type="Pfam" id="PF01494"/>
    </source>
</evidence>
<evidence type="ECO:0000256" key="2">
    <source>
        <dbReference type="ARBA" id="ARBA00022630"/>
    </source>
</evidence>
<feature type="domain" description="FAD-binding" evidence="5">
    <location>
        <begin position="7"/>
        <end position="336"/>
    </location>
</feature>
<dbReference type="InterPro" id="IPR036188">
    <property type="entry name" value="FAD/NAD-bd_sf"/>
</dbReference>
<sequence>MAELNGPVLVAGAGIGGLAVARALRLRGYQVIVIERADETRGLAGSGLTIWTNALTALDRIGLADEAVRRGMRLDWQRLHSAAGEPIHQVPVGRIGAAIGRQGVGIRRQALLGLLLEGCADVEVRYRARLVDLDQNADGVRVRLENGEEITAALLVGADGLRSRTRSLLGDDAPPEPEGHMIWRGISDSHAGFPEHTSYMVYGKDGARSVAWPVGPDAVCWSVSRNGPPEYGESADPQEIKRALLAMTAGFPEPVTAVISATPAPRILRTDLFGRPEVVWGDGRVALVGDASHAMPTVYGQGACQAIEDAVVFADALSAAQTPEQGIQDYARRRDGRVGWIRQRTFQLSRYQGWELPLLIALRDATMRALPAEATERTWQTLLTFDDGSAENRDAA</sequence>
<keyword evidence="2" id="KW-0285">Flavoprotein</keyword>
<comment type="cofactor">
    <cofactor evidence="1">
        <name>FAD</name>
        <dbReference type="ChEBI" id="CHEBI:57692"/>
    </cofactor>
</comment>
<evidence type="ECO:0000313" key="7">
    <source>
        <dbReference type="Proteomes" id="UP001220022"/>
    </source>
</evidence>
<dbReference type="PANTHER" id="PTHR46496">
    <property type="match status" value="1"/>
</dbReference>
<keyword evidence="6" id="KW-0503">Monooxygenase</keyword>
<name>A0ABT5Z1P3_9ACTN</name>